<keyword evidence="10" id="KW-1185">Reference proteome</keyword>
<sequence length="144" mass="16361">MLDIASTKLARPVKFLGIIKITDNSTKKVFEGKKAALAAGDEELKEHIGEGKDIMSILSTDTTTGTLVQILQLLVEHPDVQERLREEIKEATQGREIPYDELSALPYLNAICRKTLRMNVPSHRYPPVSFVYREEVCFEFYLVH</sequence>
<dbReference type="InterPro" id="IPR001128">
    <property type="entry name" value="Cyt_P450"/>
</dbReference>
<evidence type="ECO:0000256" key="7">
    <source>
        <dbReference type="ARBA" id="ARBA00023004"/>
    </source>
</evidence>
<dbReference type="AlphaFoldDB" id="A0A4S4MSX1"/>
<reference evidence="9 10" key="1">
    <citation type="submission" date="2019-02" db="EMBL/GenBank/DDBJ databases">
        <title>Genome sequencing of the rare red list fungi Antrodiella citrinella (Flaviporus citrinellus).</title>
        <authorList>
            <person name="Buettner E."/>
            <person name="Kellner H."/>
        </authorList>
    </citation>
    <scope>NUCLEOTIDE SEQUENCE [LARGE SCALE GENOMIC DNA]</scope>
    <source>
        <strain evidence="9 10">DSM 108506</strain>
    </source>
</reference>
<keyword evidence="5" id="KW-0479">Metal-binding</keyword>
<dbReference type="OrthoDB" id="2794356at2759"/>
<dbReference type="InterPro" id="IPR050121">
    <property type="entry name" value="Cytochrome_P450_monoxygenase"/>
</dbReference>
<dbReference type="SUPFAM" id="SSF48264">
    <property type="entry name" value="Cytochrome P450"/>
    <property type="match status" value="1"/>
</dbReference>
<evidence type="ECO:0000256" key="4">
    <source>
        <dbReference type="ARBA" id="ARBA00022617"/>
    </source>
</evidence>
<protein>
    <recommendedName>
        <fullName evidence="11">Cytochrome P450</fullName>
    </recommendedName>
</protein>
<dbReference type="GO" id="GO:0004497">
    <property type="term" value="F:monooxygenase activity"/>
    <property type="evidence" value="ECO:0007669"/>
    <property type="project" value="UniProtKB-KW"/>
</dbReference>
<organism evidence="9 10">
    <name type="scientific">Antrodiella citrinella</name>
    <dbReference type="NCBI Taxonomy" id="2447956"/>
    <lineage>
        <taxon>Eukaryota</taxon>
        <taxon>Fungi</taxon>
        <taxon>Dikarya</taxon>
        <taxon>Basidiomycota</taxon>
        <taxon>Agaricomycotina</taxon>
        <taxon>Agaricomycetes</taxon>
        <taxon>Polyporales</taxon>
        <taxon>Steccherinaceae</taxon>
        <taxon>Antrodiella</taxon>
    </lineage>
</organism>
<dbReference type="PANTHER" id="PTHR24305">
    <property type="entry name" value="CYTOCHROME P450"/>
    <property type="match status" value="1"/>
</dbReference>
<evidence type="ECO:0000256" key="3">
    <source>
        <dbReference type="ARBA" id="ARBA00010617"/>
    </source>
</evidence>
<comment type="caution">
    <text evidence="9">The sequence shown here is derived from an EMBL/GenBank/DDBJ whole genome shotgun (WGS) entry which is preliminary data.</text>
</comment>
<dbReference type="Pfam" id="PF00067">
    <property type="entry name" value="p450"/>
    <property type="match status" value="1"/>
</dbReference>
<keyword evidence="4" id="KW-0349">Heme</keyword>
<comment type="pathway">
    <text evidence="2">Secondary metabolite biosynthesis.</text>
</comment>
<evidence type="ECO:0000256" key="8">
    <source>
        <dbReference type="ARBA" id="ARBA00023033"/>
    </source>
</evidence>
<dbReference type="Gene3D" id="1.10.630.10">
    <property type="entry name" value="Cytochrome P450"/>
    <property type="match status" value="1"/>
</dbReference>
<dbReference type="GO" id="GO:0016705">
    <property type="term" value="F:oxidoreductase activity, acting on paired donors, with incorporation or reduction of molecular oxygen"/>
    <property type="evidence" value="ECO:0007669"/>
    <property type="project" value="InterPro"/>
</dbReference>
<evidence type="ECO:0000256" key="2">
    <source>
        <dbReference type="ARBA" id="ARBA00005179"/>
    </source>
</evidence>
<evidence type="ECO:0000256" key="6">
    <source>
        <dbReference type="ARBA" id="ARBA00023002"/>
    </source>
</evidence>
<dbReference type="InterPro" id="IPR036396">
    <property type="entry name" value="Cyt_P450_sf"/>
</dbReference>
<comment type="similarity">
    <text evidence="3">Belongs to the cytochrome P450 family.</text>
</comment>
<evidence type="ECO:0008006" key="11">
    <source>
        <dbReference type="Google" id="ProtNLM"/>
    </source>
</evidence>
<accession>A0A4S4MSX1</accession>
<keyword evidence="8" id="KW-0503">Monooxygenase</keyword>
<proteinExistence type="inferred from homology"/>
<evidence type="ECO:0000256" key="1">
    <source>
        <dbReference type="ARBA" id="ARBA00001971"/>
    </source>
</evidence>
<dbReference type="PANTHER" id="PTHR24305:SF166">
    <property type="entry name" value="CYTOCHROME P450 12A4, MITOCHONDRIAL-RELATED"/>
    <property type="match status" value="1"/>
</dbReference>
<dbReference type="GO" id="GO:0020037">
    <property type="term" value="F:heme binding"/>
    <property type="evidence" value="ECO:0007669"/>
    <property type="project" value="InterPro"/>
</dbReference>
<evidence type="ECO:0000313" key="9">
    <source>
        <dbReference type="EMBL" id="THH28915.1"/>
    </source>
</evidence>
<dbReference type="Proteomes" id="UP000308730">
    <property type="component" value="Unassembled WGS sequence"/>
</dbReference>
<keyword evidence="7" id="KW-0408">Iron</keyword>
<dbReference type="EMBL" id="SGPM01000150">
    <property type="protein sequence ID" value="THH28915.1"/>
    <property type="molecule type" value="Genomic_DNA"/>
</dbReference>
<evidence type="ECO:0000256" key="5">
    <source>
        <dbReference type="ARBA" id="ARBA00022723"/>
    </source>
</evidence>
<dbReference type="GO" id="GO:0005506">
    <property type="term" value="F:iron ion binding"/>
    <property type="evidence" value="ECO:0007669"/>
    <property type="project" value="InterPro"/>
</dbReference>
<keyword evidence="6" id="KW-0560">Oxidoreductase</keyword>
<comment type="cofactor">
    <cofactor evidence="1">
        <name>heme</name>
        <dbReference type="ChEBI" id="CHEBI:30413"/>
    </cofactor>
</comment>
<gene>
    <name evidence="9" type="ORF">EUX98_g5272</name>
</gene>
<name>A0A4S4MSX1_9APHY</name>
<evidence type="ECO:0000313" key="10">
    <source>
        <dbReference type="Proteomes" id="UP000308730"/>
    </source>
</evidence>